<dbReference type="InterPro" id="IPR022385">
    <property type="entry name" value="Rhs_assc_core"/>
</dbReference>
<dbReference type="eggNOG" id="COG3774">
    <property type="taxonomic scope" value="Bacteria"/>
</dbReference>
<dbReference type="STRING" id="223283.PSPTO_4340"/>
<evidence type="ECO:0000313" key="3">
    <source>
        <dbReference type="Proteomes" id="UP000002515"/>
    </source>
</evidence>
<dbReference type="PANTHER" id="PTHR32305">
    <property type="match status" value="1"/>
</dbReference>
<dbReference type="GeneID" id="1186021"/>
<dbReference type="RefSeq" id="WP_011104970.1">
    <property type="nucleotide sequence ID" value="NC_004578.1"/>
</dbReference>
<dbReference type="AlphaFoldDB" id="Q87X48"/>
<dbReference type="KEGG" id="pst:PSPTO_4340"/>
<keyword evidence="3" id="KW-1185">Reference proteome</keyword>
<evidence type="ECO:0000313" key="2">
    <source>
        <dbReference type="EMBL" id="AAO57791.1"/>
    </source>
</evidence>
<dbReference type="SUPFAM" id="SSF53448">
    <property type="entry name" value="Nucleotide-diphospho-sugar transferases"/>
    <property type="match status" value="1"/>
</dbReference>
<dbReference type="InterPro" id="IPR029044">
    <property type="entry name" value="Nucleotide-diphossugar_trans"/>
</dbReference>
<proteinExistence type="predicted"/>
<dbReference type="EMBL" id="AE016853">
    <property type="protein sequence ID" value="AAO57791.1"/>
    <property type="molecule type" value="Genomic_DNA"/>
</dbReference>
<protein>
    <submittedName>
        <fullName evidence="2">Insecticidal toxin protein, putative</fullName>
    </submittedName>
</protein>
<dbReference type="Proteomes" id="UP000002515">
    <property type="component" value="Chromosome"/>
</dbReference>
<organism evidence="2 3">
    <name type="scientific">Pseudomonas syringae pv. tomato (strain ATCC BAA-871 / DC3000)</name>
    <dbReference type="NCBI Taxonomy" id="223283"/>
    <lineage>
        <taxon>Bacteria</taxon>
        <taxon>Pseudomonadati</taxon>
        <taxon>Pseudomonadota</taxon>
        <taxon>Gammaproteobacteria</taxon>
        <taxon>Pseudomonadales</taxon>
        <taxon>Pseudomonadaceae</taxon>
        <taxon>Pseudomonas</taxon>
    </lineage>
</organism>
<dbReference type="HOGENOM" id="CLU_010688_2_0_6"/>
<dbReference type="GO" id="GO:0016757">
    <property type="term" value="F:glycosyltransferase activity"/>
    <property type="evidence" value="ECO:0007669"/>
    <property type="project" value="InterPro"/>
</dbReference>
<name>Q87X48_PSESM</name>
<reference evidence="2 3" key="1">
    <citation type="journal article" date="2003" name="Proc. Natl. Acad. Sci. U.S.A.">
        <title>The complete genome sequence of the Arabidopsis and tomato pathogen Pseudomonas syringae pv. tomato DC3000.</title>
        <authorList>
            <person name="Buell C.R."/>
            <person name="Joardar V."/>
            <person name="Lindeberg M."/>
            <person name="Selengut J."/>
            <person name="Paulsen I.T."/>
            <person name="Gwinn M.L."/>
            <person name="Dodson R.J."/>
            <person name="Deboy R.T."/>
            <person name="Durkin A.S."/>
            <person name="Kolonay J.F."/>
            <person name="Madupu R."/>
            <person name="Daugherty S."/>
            <person name="Brinkac L."/>
            <person name="Beanan M.J."/>
            <person name="Haft D.H."/>
            <person name="Nelson W.C."/>
            <person name="Davidsen T."/>
            <person name="Zafar N."/>
            <person name="Zhou L."/>
            <person name="Liu J."/>
            <person name="Yuan Q."/>
            <person name="Khouri H."/>
            <person name="Fedorova N."/>
            <person name="Tran B."/>
            <person name="Russell D."/>
            <person name="Berry K."/>
            <person name="Utterback T."/>
            <person name="Van Aken S.E."/>
            <person name="Feldblyum T.V."/>
            <person name="D'Ascenzo M."/>
            <person name="Deng W.L."/>
            <person name="Ramos A.R."/>
            <person name="Alfano J.R."/>
            <person name="Cartinhour S."/>
            <person name="Chatterjee A.K."/>
            <person name="Delaney T.P."/>
            <person name="Lazarowitz S.G."/>
            <person name="Martin G.B."/>
            <person name="Schneider D.J."/>
            <person name="Tang X."/>
            <person name="Bender C.L."/>
            <person name="White O."/>
            <person name="Fraser C.M."/>
            <person name="Collmer A."/>
        </authorList>
    </citation>
    <scope>NUCLEOTIDE SEQUENCE [LARGE SCALE GENOMIC DNA]</scope>
    <source>
        <strain evidence="3">ATCC BAA-871 / DC3000</strain>
    </source>
</reference>
<sequence>MSSITHTNTPQLAVSDSRGLPVRSVQFYRGADGQPVDARVTQHYFDKAGRLIASRDPRFSSRLKYGVCAPVNLMQIVSLSGALLLSKSVDSGWRVSLNGEAGQLVDSCDGRDNPRQIEYDGLLRPLAINESGRMTERFTYGGPATAEHNQCNQLIRHDDTAGSRLLRDYGLSGRALSEKRYFLQSPDSPDWPLAEPDRDALLEPVGLQTRWAFNAQGEDLAQTDANGNVQRFSHGVAGQLHAVELTLANTAQRQTLVSAIHYDAFNQAEQETAGNGVVSRYVYDQQDGRLTELSALSADGSVLQKLNYSYDPAGNVLLINDASQPDRYCGNQRIEPINRYCYDTLYQLIEATGREVRNGASHGPALPGLQPLPTLDPCQVSNYTQRYSYDAAGNLLQMRHEGAHNFTRNMHVDPDSNRSLPDNDRYVDFATSFDANGNLLQLVRGQTMSWDVRNQLRQITTVQREDAPNDEERYVYDGQGQRCRKISTAQASGRTLTNEVRYLPGLEVRTTADGETLHVVTAQAGRNSVRVLHWEAGKPGAIANDQVRYSLGDHLGSSTLELDQQGGLISQESYYPFGGTAWWAARSAVEAKYKTVRYSGKERDASGLYYYGFRYYAPWLQRWINPDPAGDVDGLNLYRMVRNNPLVYVDAKGQQPEPVPKTIHQIWIGENKNALRAQVSNINRTVEMAWGYKVKLHLETRTPEAYSEIEKDLRSEVVLLPDSQVFQNFKEKPLYAAYEDFRRNNQNYAFAVDVLRMHTVHELGGIYSDVDDVYAGAETGGMTQLGDNPLFAEPDEVLTLDPVHVPWEPQNSVESFMVNNSSFAAHSGAGVLLDMMGEGAKRYDEAVEGGSYPDPTGMNGIGLSLLWNPNPAVRVRTLSNVVGPGLFTDTLHASDTAYGELFSNLKGVVFQKQPFTFADQMARKMPLHRHIKSGAAQTWR</sequence>
<accession>Q87X48</accession>
<dbReference type="Gene3D" id="2.180.10.10">
    <property type="entry name" value="RHS repeat-associated core"/>
    <property type="match status" value="1"/>
</dbReference>
<dbReference type="InterPro" id="IPR050708">
    <property type="entry name" value="T6SS_VgrG/RHS"/>
</dbReference>
<dbReference type="PANTHER" id="PTHR32305:SF15">
    <property type="entry name" value="PROTEIN RHSA-RELATED"/>
    <property type="match status" value="1"/>
</dbReference>
<evidence type="ECO:0000259" key="1">
    <source>
        <dbReference type="Pfam" id="PF12919"/>
    </source>
</evidence>
<dbReference type="PhylomeDB" id="Q87X48"/>
<dbReference type="OrthoDB" id="7056038at2"/>
<dbReference type="NCBIfam" id="TIGR03696">
    <property type="entry name" value="Rhs_assc_core"/>
    <property type="match status" value="1"/>
</dbReference>
<gene>
    <name evidence="2" type="ordered locus">PSPTO_4340</name>
</gene>
<dbReference type="eggNOG" id="COG3209">
    <property type="taxonomic scope" value="Bacteria"/>
</dbReference>
<feature type="domain" description="GT44" evidence="1">
    <location>
        <begin position="710"/>
        <end position="771"/>
    </location>
</feature>
<dbReference type="Pfam" id="PF12919">
    <property type="entry name" value="TcdA_TcdB"/>
    <property type="match status" value="1"/>
</dbReference>
<dbReference type="PATRIC" id="fig|223283.9.peg.4453"/>
<dbReference type="InterPro" id="IPR024770">
    <property type="entry name" value="TcdA/TcdB_cat"/>
</dbReference>